<evidence type="ECO:0000256" key="7">
    <source>
        <dbReference type="SAM" id="Phobius"/>
    </source>
</evidence>
<keyword evidence="3 7" id="KW-1133">Transmembrane helix</keyword>
<keyword evidence="10" id="KW-0762">Sugar transport</keyword>
<keyword evidence="5" id="KW-0813">Transport</keyword>
<dbReference type="PANTHER" id="PTHR23503:SF128">
    <property type="entry name" value="GLUCOSE TRANSPORTER TYPE 1"/>
    <property type="match status" value="1"/>
</dbReference>
<dbReference type="InterPro" id="IPR036259">
    <property type="entry name" value="MFS_trans_sf"/>
</dbReference>
<feature type="transmembrane region" description="Helical" evidence="7">
    <location>
        <begin position="101"/>
        <end position="119"/>
    </location>
</feature>
<keyword evidence="9" id="KW-1185">Reference proteome</keyword>
<sequence length="526" mass="56751">MADDEKSKSGQGPRVTGRLLLCICGAVMGSFSFGYNLGVINAPESLIKDFMNTTQYNRDGSYMSDQTIRNLWALTASIFSVGGMIGGITGGWWATKLGRKGGSLANTAIGIVAAALMFASRRSEVYELVIIGRTIVGIHSGLYSALSPMYLSEISTPNIRGAIGVLHQLAIVSGMLVSQILGFPVILGQEDLWDVLLGLAVVPCLVQILILPFCPESPRYLLINKQDEKACRAALTTLRGGDSVEDEVEEIQHEMAADEETVSIIQLFRLPSLRTPIIIGIVMQLSQQLSGINGVFFYSTSLFEEAGMSETDAKYTTSAVGAVMVTMTLITVPLIDRLGRRTLHLAGLGGMAVFSVLITISLALEDQVSWFDVVTIPVMLLYVVFFALGPGSIPWLIVAELFSHSARPAAMSVCTLVNWLFSFIVGFVFPSIQEGLQDYTFLPFTVLLVLFFIFTFFKVPETKGKTFKEVAAIWEANGDTTLSTGAGLKYLGNDIPANGNGTVDEGDKDKSSPGYGTTNLAYSNDA</sequence>
<feature type="transmembrane region" description="Helical" evidence="7">
    <location>
        <begin position="409"/>
        <end position="429"/>
    </location>
</feature>
<feature type="domain" description="Major facilitator superfamily (MFS) profile" evidence="8">
    <location>
        <begin position="22"/>
        <end position="463"/>
    </location>
</feature>
<name>A0ABM0JW56_APLCA</name>
<feature type="transmembrane region" description="Helical" evidence="7">
    <location>
        <begin position="376"/>
        <end position="397"/>
    </location>
</feature>
<dbReference type="PRINTS" id="PR00171">
    <property type="entry name" value="SUGRTRNSPORT"/>
</dbReference>
<dbReference type="InterPro" id="IPR005829">
    <property type="entry name" value="Sugar_transporter_CS"/>
</dbReference>
<dbReference type="InterPro" id="IPR045263">
    <property type="entry name" value="GLUT"/>
</dbReference>
<dbReference type="InterPro" id="IPR020846">
    <property type="entry name" value="MFS_dom"/>
</dbReference>
<dbReference type="InterPro" id="IPR005828">
    <property type="entry name" value="MFS_sugar_transport-like"/>
</dbReference>
<feature type="transmembrane region" description="Helical" evidence="7">
    <location>
        <begin position="71"/>
        <end position="94"/>
    </location>
</feature>
<dbReference type="SUPFAM" id="SSF103473">
    <property type="entry name" value="MFS general substrate transporter"/>
    <property type="match status" value="1"/>
</dbReference>
<feature type="transmembrane region" description="Helical" evidence="7">
    <location>
        <begin position="192"/>
        <end position="214"/>
    </location>
</feature>
<proteinExistence type="inferred from homology"/>
<evidence type="ECO:0000256" key="4">
    <source>
        <dbReference type="ARBA" id="ARBA00023136"/>
    </source>
</evidence>
<dbReference type="PROSITE" id="PS00216">
    <property type="entry name" value="SUGAR_TRANSPORT_1"/>
    <property type="match status" value="1"/>
</dbReference>
<dbReference type="Proteomes" id="UP000694888">
    <property type="component" value="Unplaced"/>
</dbReference>
<gene>
    <name evidence="10" type="primary">LOC101854183</name>
</gene>
<dbReference type="Pfam" id="PF00083">
    <property type="entry name" value="Sugar_tr"/>
    <property type="match status" value="1"/>
</dbReference>
<evidence type="ECO:0000256" key="3">
    <source>
        <dbReference type="ARBA" id="ARBA00022989"/>
    </source>
</evidence>
<accession>A0ABM0JW56</accession>
<feature type="transmembrane region" description="Helical" evidence="7">
    <location>
        <begin position="163"/>
        <end position="186"/>
    </location>
</feature>
<feature type="transmembrane region" description="Helical" evidence="7">
    <location>
        <begin position="20"/>
        <end position="40"/>
    </location>
</feature>
<evidence type="ECO:0000313" key="10">
    <source>
        <dbReference type="RefSeq" id="XP_005102920.2"/>
    </source>
</evidence>
<dbReference type="InterPro" id="IPR003663">
    <property type="entry name" value="Sugar/inositol_transpt"/>
</dbReference>
<evidence type="ECO:0000256" key="6">
    <source>
        <dbReference type="SAM" id="MobiDB-lite"/>
    </source>
</evidence>
<keyword evidence="2 7" id="KW-0812">Transmembrane</keyword>
<dbReference type="RefSeq" id="XP_005102920.2">
    <property type="nucleotide sequence ID" value="XM_005102863.3"/>
</dbReference>
<dbReference type="PANTHER" id="PTHR23503">
    <property type="entry name" value="SOLUTE CARRIER FAMILY 2"/>
    <property type="match status" value="1"/>
</dbReference>
<evidence type="ECO:0000256" key="1">
    <source>
        <dbReference type="ARBA" id="ARBA00004141"/>
    </source>
</evidence>
<comment type="similarity">
    <text evidence="5">Belongs to the major facilitator superfamily. Sugar transporter (TC 2.A.1.1) family.</text>
</comment>
<dbReference type="NCBIfam" id="TIGR00879">
    <property type="entry name" value="SP"/>
    <property type="match status" value="1"/>
</dbReference>
<feature type="transmembrane region" description="Helical" evidence="7">
    <location>
        <begin position="318"/>
        <end position="335"/>
    </location>
</feature>
<feature type="transmembrane region" description="Helical" evidence="7">
    <location>
        <begin position="441"/>
        <end position="459"/>
    </location>
</feature>
<evidence type="ECO:0000256" key="2">
    <source>
        <dbReference type="ARBA" id="ARBA00022692"/>
    </source>
</evidence>
<organism evidence="9 10">
    <name type="scientific">Aplysia californica</name>
    <name type="common">California sea hare</name>
    <dbReference type="NCBI Taxonomy" id="6500"/>
    <lineage>
        <taxon>Eukaryota</taxon>
        <taxon>Metazoa</taxon>
        <taxon>Spiralia</taxon>
        <taxon>Lophotrochozoa</taxon>
        <taxon>Mollusca</taxon>
        <taxon>Gastropoda</taxon>
        <taxon>Heterobranchia</taxon>
        <taxon>Euthyneura</taxon>
        <taxon>Tectipleura</taxon>
        <taxon>Aplysiida</taxon>
        <taxon>Aplysioidea</taxon>
        <taxon>Aplysiidae</taxon>
        <taxon>Aplysia</taxon>
    </lineage>
</organism>
<dbReference type="PROSITE" id="PS00217">
    <property type="entry name" value="SUGAR_TRANSPORT_2"/>
    <property type="match status" value="1"/>
</dbReference>
<keyword evidence="4 7" id="KW-0472">Membrane</keyword>
<dbReference type="Gene3D" id="1.20.1250.20">
    <property type="entry name" value="MFS general substrate transporter like domains"/>
    <property type="match status" value="1"/>
</dbReference>
<feature type="transmembrane region" description="Helical" evidence="7">
    <location>
        <begin position="342"/>
        <end position="364"/>
    </location>
</feature>
<evidence type="ECO:0000256" key="5">
    <source>
        <dbReference type="RuleBase" id="RU003346"/>
    </source>
</evidence>
<dbReference type="GeneID" id="101854183"/>
<protein>
    <submittedName>
        <fullName evidence="10">Solute carrier family 2, facilitated glucose transporter member 1</fullName>
    </submittedName>
</protein>
<dbReference type="PROSITE" id="PS50850">
    <property type="entry name" value="MFS"/>
    <property type="match status" value="1"/>
</dbReference>
<feature type="transmembrane region" description="Helical" evidence="7">
    <location>
        <begin position="277"/>
        <end position="298"/>
    </location>
</feature>
<feature type="compositionally biased region" description="Polar residues" evidence="6">
    <location>
        <begin position="514"/>
        <end position="526"/>
    </location>
</feature>
<evidence type="ECO:0000313" key="9">
    <source>
        <dbReference type="Proteomes" id="UP000694888"/>
    </source>
</evidence>
<evidence type="ECO:0000259" key="8">
    <source>
        <dbReference type="PROSITE" id="PS50850"/>
    </source>
</evidence>
<feature type="transmembrane region" description="Helical" evidence="7">
    <location>
        <begin position="125"/>
        <end position="151"/>
    </location>
</feature>
<comment type="subcellular location">
    <subcellularLocation>
        <location evidence="1">Membrane</location>
        <topology evidence="1">Multi-pass membrane protein</topology>
    </subcellularLocation>
</comment>
<reference evidence="10" key="1">
    <citation type="submission" date="2025-08" db="UniProtKB">
        <authorList>
            <consortium name="RefSeq"/>
        </authorList>
    </citation>
    <scope>IDENTIFICATION</scope>
</reference>
<feature type="region of interest" description="Disordered" evidence="6">
    <location>
        <begin position="498"/>
        <end position="526"/>
    </location>
</feature>